<sequence length="168" mass="18222">MRAPVLFLLTATLTLSACQSRWNPANWWGADRESTVQTDVNPLIPEQTSDGQSFSVSQEQAQYIGVPVQRISRVETHRVPEGQLILVVGVASTHGMHDVRLIARDGGSVESGVLTLDLMALPPSKPIIGGSDITRQLTSATVLTDQQLAGARSIRIKGVENSIDQRIR</sequence>
<dbReference type="EMBL" id="CYPW01000027">
    <property type="protein sequence ID" value="CUH53625.1"/>
    <property type="molecule type" value="Genomic_DNA"/>
</dbReference>
<proteinExistence type="predicted"/>
<keyword evidence="1" id="KW-0732">Signal</keyword>
<reference evidence="2 3" key="1">
    <citation type="submission" date="2015-09" db="EMBL/GenBank/DDBJ databases">
        <authorList>
            <consortium name="Swine Surveillance"/>
        </authorList>
    </citation>
    <scope>NUCLEOTIDE SEQUENCE [LARGE SCALE GENOMIC DNA]</scope>
    <source>
        <strain evidence="2 3">CECT 7688</strain>
    </source>
</reference>
<name>A0A0P1ETN2_9RHOB</name>
<accession>A0A0P1ETN2</accession>
<organism evidence="2 3">
    <name type="scientific">Shimia marina</name>
    <dbReference type="NCBI Taxonomy" id="321267"/>
    <lineage>
        <taxon>Bacteria</taxon>
        <taxon>Pseudomonadati</taxon>
        <taxon>Pseudomonadota</taxon>
        <taxon>Alphaproteobacteria</taxon>
        <taxon>Rhodobacterales</taxon>
        <taxon>Roseobacteraceae</taxon>
    </lineage>
</organism>
<dbReference type="OrthoDB" id="7773807at2"/>
<dbReference type="AlphaFoldDB" id="A0A0P1ETN2"/>
<evidence type="ECO:0008006" key="4">
    <source>
        <dbReference type="Google" id="ProtNLM"/>
    </source>
</evidence>
<dbReference type="Proteomes" id="UP000054823">
    <property type="component" value="Unassembled WGS sequence"/>
</dbReference>
<feature type="chain" id="PRO_5006061897" description="Lipoprotein" evidence="1">
    <location>
        <begin position="18"/>
        <end position="168"/>
    </location>
</feature>
<gene>
    <name evidence="2" type="ORF">SHM7688_03080</name>
</gene>
<dbReference type="RefSeq" id="WP_144432600.1">
    <property type="nucleotide sequence ID" value="NZ_CYPW01000027.1"/>
</dbReference>
<evidence type="ECO:0000256" key="1">
    <source>
        <dbReference type="SAM" id="SignalP"/>
    </source>
</evidence>
<dbReference type="STRING" id="321267.SHM7688_03080"/>
<keyword evidence="3" id="KW-1185">Reference proteome</keyword>
<evidence type="ECO:0000313" key="3">
    <source>
        <dbReference type="Proteomes" id="UP000054823"/>
    </source>
</evidence>
<feature type="signal peptide" evidence="1">
    <location>
        <begin position="1"/>
        <end position="17"/>
    </location>
</feature>
<evidence type="ECO:0000313" key="2">
    <source>
        <dbReference type="EMBL" id="CUH53625.1"/>
    </source>
</evidence>
<dbReference type="PROSITE" id="PS51257">
    <property type="entry name" value="PROKAR_LIPOPROTEIN"/>
    <property type="match status" value="1"/>
</dbReference>
<protein>
    <recommendedName>
        <fullName evidence="4">Lipoprotein</fullName>
    </recommendedName>
</protein>